<feature type="transmembrane region" description="Helical" evidence="2">
    <location>
        <begin position="73"/>
        <end position="94"/>
    </location>
</feature>
<feature type="repeat" description="TPR" evidence="1">
    <location>
        <begin position="500"/>
        <end position="533"/>
    </location>
</feature>
<comment type="caution">
    <text evidence="3">The sequence shown here is derived from an EMBL/GenBank/DDBJ whole genome shotgun (WGS) entry which is preliminary data.</text>
</comment>
<feature type="repeat" description="TPR" evidence="1">
    <location>
        <begin position="534"/>
        <end position="567"/>
    </location>
</feature>
<feature type="repeat" description="TPR" evidence="1">
    <location>
        <begin position="466"/>
        <end position="499"/>
    </location>
</feature>
<keyword evidence="2" id="KW-1133">Transmembrane helix</keyword>
<proteinExistence type="predicted"/>
<dbReference type="InterPro" id="IPR019734">
    <property type="entry name" value="TPR_rpt"/>
</dbReference>
<keyword evidence="1" id="KW-0802">TPR repeat</keyword>
<feature type="transmembrane region" description="Helical" evidence="2">
    <location>
        <begin position="212"/>
        <end position="234"/>
    </location>
</feature>
<evidence type="ECO:0000313" key="3">
    <source>
        <dbReference type="EMBL" id="OGG45423.1"/>
    </source>
</evidence>
<feature type="transmembrane region" description="Helical" evidence="2">
    <location>
        <begin position="181"/>
        <end position="200"/>
    </location>
</feature>
<dbReference type="AlphaFoldDB" id="A0A1F6C8F6"/>
<evidence type="ECO:0000256" key="1">
    <source>
        <dbReference type="PROSITE-ProRule" id="PRU00339"/>
    </source>
</evidence>
<feature type="transmembrane region" description="Helical" evidence="2">
    <location>
        <begin position="146"/>
        <end position="169"/>
    </location>
</feature>
<dbReference type="InterPro" id="IPR011990">
    <property type="entry name" value="TPR-like_helical_dom_sf"/>
</dbReference>
<dbReference type="PROSITE" id="PS50005">
    <property type="entry name" value="TPR"/>
    <property type="match status" value="5"/>
</dbReference>
<feature type="transmembrane region" description="Helical" evidence="2">
    <location>
        <begin position="106"/>
        <end position="126"/>
    </location>
</feature>
<feature type="transmembrane region" description="Helical" evidence="2">
    <location>
        <begin position="30"/>
        <end position="53"/>
    </location>
</feature>
<dbReference type="SMART" id="SM00028">
    <property type="entry name" value="TPR"/>
    <property type="match status" value="5"/>
</dbReference>
<dbReference type="GO" id="GO:0097363">
    <property type="term" value="F:protein O-acetylglucosaminyltransferase activity"/>
    <property type="evidence" value="ECO:0007669"/>
    <property type="project" value="TreeGrafter"/>
</dbReference>
<name>A0A1F6C8F6_HANXR</name>
<reference evidence="3 4" key="1">
    <citation type="journal article" date="2016" name="Nat. Commun.">
        <title>Thousands of microbial genomes shed light on interconnected biogeochemical processes in an aquifer system.</title>
        <authorList>
            <person name="Anantharaman K."/>
            <person name="Brown C.T."/>
            <person name="Hug L.A."/>
            <person name="Sharon I."/>
            <person name="Castelle C.J."/>
            <person name="Probst A.J."/>
            <person name="Thomas B.C."/>
            <person name="Singh A."/>
            <person name="Wilkins M.J."/>
            <person name="Karaoz U."/>
            <person name="Brodie E.L."/>
            <person name="Williams K.H."/>
            <person name="Hubbard S.S."/>
            <person name="Banfield J.F."/>
        </authorList>
    </citation>
    <scope>NUCLEOTIDE SEQUENCE [LARGE SCALE GENOMIC DNA]</scope>
    <source>
        <strain evidence="4">RIFCSPLOWO2_12_FULL_64_10</strain>
    </source>
</reference>
<evidence type="ECO:0000256" key="2">
    <source>
        <dbReference type="SAM" id="Phobius"/>
    </source>
</evidence>
<feature type="transmembrane region" description="Helical" evidence="2">
    <location>
        <begin position="335"/>
        <end position="354"/>
    </location>
</feature>
<dbReference type="SUPFAM" id="SSF48452">
    <property type="entry name" value="TPR-like"/>
    <property type="match status" value="1"/>
</dbReference>
<gene>
    <name evidence="3" type="ORF">A3F84_06345</name>
</gene>
<protein>
    <submittedName>
        <fullName evidence="3">Uncharacterized protein</fullName>
    </submittedName>
</protein>
<evidence type="ECO:0000313" key="4">
    <source>
        <dbReference type="Proteomes" id="UP000178606"/>
    </source>
</evidence>
<feature type="repeat" description="TPR" evidence="1">
    <location>
        <begin position="398"/>
        <end position="431"/>
    </location>
</feature>
<sequence>MTRTLLLFVPSTLAVAGLVWHAWRCRGRRVALTFFPAAFLFGAIRGNVIHWIAVDAQKGVMPYLVANPVAQVFSGSLQVVVGWMFALYVSWWLAERAMERIPALRGDLTATVGLACVGMAALAYATEAGAYAAGWWLWSIPTRNRFFAGVPAVGIAEWFAVGFEFLIPYLLTVCSPYRGRAWPHALWGLYLLHLFLHLFGDPISEALPTQPFVVWHWVSLLTMGGLALTGAGTARVQTEEGRRFDWVMWGTVGLFGAVMAAAQVGIGGRPDLLVSLAPLGLLALLAASRLPLRWALLAGAGAWAWEGFGLTFLPGPVVAFLLLEGRVRWGGMKAVRAGVCAALVGVAAMGYVYGRAWGERCGDYVRRLEQADAYARQGRGDLAAQEQAAADTLDPADVESYLQAGYALERRGGGRLAMAQYRKAIALEPNFFLGYYDLGIALEAQNDREGAEVAFRRAVEIAPRFYQGHVRLGTLYLGKGPVEQAIGHFQRATEVEPGRPEAYNNLGVAYQRRGQGDLAMAAWQRAIELDPDFADAHANIGDAHLLQGRTDEAVRAYQAALRAEPGHARARQGMTLARLRQRMEGGRR</sequence>
<dbReference type="PANTHER" id="PTHR44366:SF1">
    <property type="entry name" value="UDP-N-ACETYLGLUCOSAMINE--PEPTIDE N-ACETYLGLUCOSAMINYLTRANSFERASE 110 KDA SUBUNIT"/>
    <property type="match status" value="1"/>
</dbReference>
<accession>A0A1F6C8F6</accession>
<feature type="transmembrane region" description="Helical" evidence="2">
    <location>
        <begin position="302"/>
        <end position="323"/>
    </location>
</feature>
<dbReference type="Pfam" id="PF13181">
    <property type="entry name" value="TPR_8"/>
    <property type="match status" value="1"/>
</dbReference>
<keyword evidence="2" id="KW-0472">Membrane</keyword>
<dbReference type="PROSITE" id="PS50293">
    <property type="entry name" value="TPR_REGION"/>
    <property type="match status" value="2"/>
</dbReference>
<keyword evidence="2" id="KW-0812">Transmembrane</keyword>
<dbReference type="InterPro" id="IPR037919">
    <property type="entry name" value="OGT"/>
</dbReference>
<dbReference type="GO" id="GO:0006493">
    <property type="term" value="P:protein O-linked glycosylation"/>
    <property type="evidence" value="ECO:0007669"/>
    <property type="project" value="InterPro"/>
</dbReference>
<feature type="transmembrane region" description="Helical" evidence="2">
    <location>
        <begin position="6"/>
        <end position="23"/>
    </location>
</feature>
<feature type="repeat" description="TPR" evidence="1">
    <location>
        <begin position="432"/>
        <end position="465"/>
    </location>
</feature>
<dbReference type="EMBL" id="MFKF01000377">
    <property type="protein sequence ID" value="OGG45423.1"/>
    <property type="molecule type" value="Genomic_DNA"/>
</dbReference>
<organism evidence="3 4">
    <name type="scientific">Handelsmanbacteria sp. (strain RIFCSPLOWO2_12_FULL_64_10)</name>
    <dbReference type="NCBI Taxonomy" id="1817868"/>
    <lineage>
        <taxon>Bacteria</taxon>
        <taxon>Candidatus Handelsmaniibacteriota</taxon>
    </lineage>
</organism>
<feature type="transmembrane region" description="Helical" evidence="2">
    <location>
        <begin position="246"/>
        <end position="266"/>
    </location>
</feature>
<dbReference type="PANTHER" id="PTHR44366">
    <property type="entry name" value="UDP-N-ACETYLGLUCOSAMINE--PEPTIDE N-ACETYLGLUCOSAMINYLTRANSFERASE 110 KDA SUBUNIT"/>
    <property type="match status" value="1"/>
</dbReference>
<dbReference type="Gene3D" id="1.25.40.10">
    <property type="entry name" value="Tetratricopeptide repeat domain"/>
    <property type="match status" value="2"/>
</dbReference>
<dbReference type="Proteomes" id="UP000178606">
    <property type="component" value="Unassembled WGS sequence"/>
</dbReference>
<dbReference type="Pfam" id="PF13414">
    <property type="entry name" value="TPR_11"/>
    <property type="match status" value="1"/>
</dbReference>